<evidence type="ECO:0000256" key="2">
    <source>
        <dbReference type="SAM" id="Phobius"/>
    </source>
</evidence>
<protein>
    <submittedName>
        <fullName evidence="3">Uncharacterized protein</fullName>
    </submittedName>
</protein>
<proteinExistence type="predicted"/>
<dbReference type="EMBL" id="JAVYJV010000007">
    <property type="protein sequence ID" value="KAK4366283.1"/>
    <property type="molecule type" value="Genomic_DNA"/>
</dbReference>
<name>A0AAE1S9B5_9SOLA</name>
<reference evidence="3" key="1">
    <citation type="submission" date="2023-12" db="EMBL/GenBank/DDBJ databases">
        <title>Genome assembly of Anisodus tanguticus.</title>
        <authorList>
            <person name="Wang Y.-J."/>
        </authorList>
    </citation>
    <scope>NUCLEOTIDE SEQUENCE</scope>
    <source>
        <strain evidence="3">KB-2021</strain>
        <tissue evidence="3">Leaf</tissue>
    </source>
</reference>
<keyword evidence="2" id="KW-0472">Membrane</keyword>
<evidence type="ECO:0000313" key="4">
    <source>
        <dbReference type="Proteomes" id="UP001291623"/>
    </source>
</evidence>
<feature type="transmembrane region" description="Helical" evidence="2">
    <location>
        <begin position="38"/>
        <end position="57"/>
    </location>
</feature>
<organism evidence="3 4">
    <name type="scientific">Anisodus tanguticus</name>
    <dbReference type="NCBI Taxonomy" id="243964"/>
    <lineage>
        <taxon>Eukaryota</taxon>
        <taxon>Viridiplantae</taxon>
        <taxon>Streptophyta</taxon>
        <taxon>Embryophyta</taxon>
        <taxon>Tracheophyta</taxon>
        <taxon>Spermatophyta</taxon>
        <taxon>Magnoliopsida</taxon>
        <taxon>eudicotyledons</taxon>
        <taxon>Gunneridae</taxon>
        <taxon>Pentapetalae</taxon>
        <taxon>asterids</taxon>
        <taxon>lamiids</taxon>
        <taxon>Solanales</taxon>
        <taxon>Solanaceae</taxon>
        <taxon>Solanoideae</taxon>
        <taxon>Hyoscyameae</taxon>
        <taxon>Anisodus</taxon>
    </lineage>
</organism>
<evidence type="ECO:0000256" key="1">
    <source>
        <dbReference type="SAM" id="MobiDB-lite"/>
    </source>
</evidence>
<keyword evidence="4" id="KW-1185">Reference proteome</keyword>
<dbReference type="Proteomes" id="UP001291623">
    <property type="component" value="Unassembled WGS sequence"/>
</dbReference>
<feature type="region of interest" description="Disordered" evidence="1">
    <location>
        <begin position="1"/>
        <end position="26"/>
    </location>
</feature>
<gene>
    <name evidence="3" type="ORF">RND71_014163</name>
</gene>
<accession>A0AAE1S9B5</accession>
<sequence length="68" mass="7582">MMDYSKNCGVGQVPREMTPSVLDEEEDSGSEISWEAALMDYGCGLVIGFFIVLYFAINSESNMVFQDD</sequence>
<keyword evidence="2" id="KW-0812">Transmembrane</keyword>
<dbReference type="AlphaFoldDB" id="A0AAE1S9B5"/>
<comment type="caution">
    <text evidence="3">The sequence shown here is derived from an EMBL/GenBank/DDBJ whole genome shotgun (WGS) entry which is preliminary data.</text>
</comment>
<keyword evidence="2" id="KW-1133">Transmembrane helix</keyword>
<evidence type="ECO:0000313" key="3">
    <source>
        <dbReference type="EMBL" id="KAK4366283.1"/>
    </source>
</evidence>